<gene>
    <name evidence="4" type="ORF">ACERK3_12950</name>
</gene>
<sequence length="131" mass="14293">MRKLFSTLALVLGVSLLAGGMVGCQGQERERMAEVPPPAFDEAEDFEPVAVNDYDDEPVAVDPDEAREGGASDDEAASAGGTRYTIQRGDTLWSIANDHYGDGQRWREIVDANPNLNTERMPVGEEIRLPD</sequence>
<dbReference type="EMBL" id="JBGUBD010000007">
    <property type="protein sequence ID" value="MFA9479193.1"/>
    <property type="molecule type" value="Genomic_DNA"/>
</dbReference>
<protein>
    <submittedName>
        <fullName evidence="4">LysM peptidoglycan-binding domain-containing protein</fullName>
    </submittedName>
</protein>
<evidence type="ECO:0000313" key="5">
    <source>
        <dbReference type="Proteomes" id="UP001575105"/>
    </source>
</evidence>
<dbReference type="SUPFAM" id="SSF54106">
    <property type="entry name" value="LysM domain"/>
    <property type="match status" value="1"/>
</dbReference>
<evidence type="ECO:0000313" key="4">
    <source>
        <dbReference type="EMBL" id="MFA9479193.1"/>
    </source>
</evidence>
<evidence type="ECO:0000256" key="2">
    <source>
        <dbReference type="SAM" id="SignalP"/>
    </source>
</evidence>
<dbReference type="PANTHER" id="PTHR34700:SF4">
    <property type="entry name" value="PHAGE-LIKE ELEMENT PBSX PROTEIN XKDP"/>
    <property type="match status" value="1"/>
</dbReference>
<feature type="signal peptide" evidence="2">
    <location>
        <begin position="1"/>
        <end position="20"/>
    </location>
</feature>
<dbReference type="Proteomes" id="UP001575105">
    <property type="component" value="Unassembled WGS sequence"/>
</dbReference>
<organism evidence="4 5">
    <name type="scientific">Natronomicrosphaera hydrolytica</name>
    <dbReference type="NCBI Taxonomy" id="3242702"/>
    <lineage>
        <taxon>Bacteria</taxon>
        <taxon>Pseudomonadati</taxon>
        <taxon>Planctomycetota</taxon>
        <taxon>Phycisphaerae</taxon>
        <taxon>Phycisphaerales</taxon>
        <taxon>Phycisphaeraceae</taxon>
        <taxon>Natronomicrosphaera</taxon>
    </lineage>
</organism>
<accession>A0ABV4U878</accession>
<dbReference type="InterPro" id="IPR018392">
    <property type="entry name" value="LysM"/>
</dbReference>
<dbReference type="PANTHER" id="PTHR34700">
    <property type="entry name" value="POTASSIUM BINDING PROTEIN KBP"/>
    <property type="match status" value="1"/>
</dbReference>
<dbReference type="CDD" id="cd00118">
    <property type="entry name" value="LysM"/>
    <property type="match status" value="1"/>
</dbReference>
<proteinExistence type="predicted"/>
<comment type="caution">
    <text evidence="4">The sequence shown here is derived from an EMBL/GenBank/DDBJ whole genome shotgun (WGS) entry which is preliminary data.</text>
</comment>
<dbReference type="RefSeq" id="WP_425346120.1">
    <property type="nucleotide sequence ID" value="NZ_JBGUBD010000007.1"/>
</dbReference>
<feature type="domain" description="LysM" evidence="3">
    <location>
        <begin position="82"/>
        <end position="129"/>
    </location>
</feature>
<keyword evidence="2" id="KW-0732">Signal</keyword>
<name>A0ABV4U878_9BACT</name>
<reference evidence="4 5" key="1">
    <citation type="submission" date="2024-08" db="EMBL/GenBank/DDBJ databases">
        <title>Whole-genome sequencing of halo(alkali)philic microorganisms from hypersaline lakes.</title>
        <authorList>
            <person name="Sorokin D.Y."/>
            <person name="Merkel A.Y."/>
            <person name="Messina E."/>
            <person name="Yakimov M."/>
        </authorList>
    </citation>
    <scope>NUCLEOTIDE SEQUENCE [LARGE SCALE GENOMIC DNA]</scope>
    <source>
        <strain evidence="4 5">AB-hyl4</strain>
    </source>
</reference>
<dbReference type="SMART" id="SM00257">
    <property type="entry name" value="LysM"/>
    <property type="match status" value="1"/>
</dbReference>
<dbReference type="PROSITE" id="PS51782">
    <property type="entry name" value="LYSM"/>
    <property type="match status" value="1"/>
</dbReference>
<dbReference type="InterPro" id="IPR052196">
    <property type="entry name" value="Bact_Kbp"/>
</dbReference>
<evidence type="ECO:0000259" key="3">
    <source>
        <dbReference type="PROSITE" id="PS51782"/>
    </source>
</evidence>
<dbReference type="Pfam" id="PF01476">
    <property type="entry name" value="LysM"/>
    <property type="match status" value="1"/>
</dbReference>
<dbReference type="Gene3D" id="3.10.350.10">
    <property type="entry name" value="LysM domain"/>
    <property type="match status" value="1"/>
</dbReference>
<dbReference type="InterPro" id="IPR036779">
    <property type="entry name" value="LysM_dom_sf"/>
</dbReference>
<feature type="region of interest" description="Disordered" evidence="1">
    <location>
        <begin position="55"/>
        <end position="83"/>
    </location>
</feature>
<dbReference type="PROSITE" id="PS51257">
    <property type="entry name" value="PROKAR_LIPOPROTEIN"/>
    <property type="match status" value="1"/>
</dbReference>
<evidence type="ECO:0000256" key="1">
    <source>
        <dbReference type="SAM" id="MobiDB-lite"/>
    </source>
</evidence>
<keyword evidence="5" id="KW-1185">Reference proteome</keyword>
<feature type="chain" id="PRO_5046122556" evidence="2">
    <location>
        <begin position="21"/>
        <end position="131"/>
    </location>
</feature>